<dbReference type="OrthoDB" id="2789670at2759"/>
<dbReference type="GO" id="GO:0005506">
    <property type="term" value="F:iron ion binding"/>
    <property type="evidence" value="ECO:0007669"/>
    <property type="project" value="InterPro"/>
</dbReference>
<accession>A0A9P7J483</accession>
<sequence length="90" mass="10062">QAAADIMDKEGGSLVDRPRSIAAAEMLSNGMCITMARFGERFRRLRKAVHSHLRPKAAEAYQDMQRENAMNFILDVNDQTNCQKPSCCSS</sequence>
<reference evidence="8" key="1">
    <citation type="journal article" date="2020" name="New Phytol.">
        <title>Comparative genomics reveals dynamic genome evolution in host specialist ectomycorrhizal fungi.</title>
        <authorList>
            <person name="Lofgren L.A."/>
            <person name="Nguyen N.H."/>
            <person name="Vilgalys R."/>
            <person name="Ruytinx J."/>
            <person name="Liao H.L."/>
            <person name="Branco S."/>
            <person name="Kuo A."/>
            <person name="LaButti K."/>
            <person name="Lipzen A."/>
            <person name="Andreopoulos W."/>
            <person name="Pangilinan J."/>
            <person name="Riley R."/>
            <person name="Hundley H."/>
            <person name="Na H."/>
            <person name="Barry K."/>
            <person name="Grigoriev I.V."/>
            <person name="Stajich J.E."/>
            <person name="Kennedy P.G."/>
        </authorList>
    </citation>
    <scope>NUCLEOTIDE SEQUENCE</scope>
    <source>
        <strain evidence="8">MN1</strain>
    </source>
</reference>
<evidence type="ECO:0000313" key="9">
    <source>
        <dbReference type="EMBL" id="KAG1819043.1"/>
    </source>
</evidence>
<dbReference type="SUPFAM" id="SSF48264">
    <property type="entry name" value="Cytochrome P450"/>
    <property type="match status" value="1"/>
</dbReference>
<dbReference type="PANTHER" id="PTHR46300">
    <property type="entry name" value="P450, PUTATIVE (EUROFUNG)-RELATED-RELATED"/>
    <property type="match status" value="1"/>
</dbReference>
<dbReference type="InterPro" id="IPR036396">
    <property type="entry name" value="Cyt_P450_sf"/>
</dbReference>
<dbReference type="EMBL" id="JABBWG010000010">
    <property type="protein sequence ID" value="KAG1819043.1"/>
    <property type="molecule type" value="Genomic_DNA"/>
</dbReference>
<evidence type="ECO:0000256" key="3">
    <source>
        <dbReference type="ARBA" id="ARBA00022617"/>
    </source>
</evidence>
<evidence type="ECO:0000256" key="2">
    <source>
        <dbReference type="ARBA" id="ARBA00010617"/>
    </source>
</evidence>
<protein>
    <submittedName>
        <fullName evidence="8">Uncharacterized protein</fullName>
    </submittedName>
</protein>
<dbReference type="EMBL" id="JABBWG010000088">
    <property type="protein sequence ID" value="KAG1801856.1"/>
    <property type="molecule type" value="Genomic_DNA"/>
</dbReference>
<evidence type="ECO:0000256" key="6">
    <source>
        <dbReference type="ARBA" id="ARBA00023004"/>
    </source>
</evidence>
<dbReference type="AlphaFoldDB" id="A0A9P7J483"/>
<keyword evidence="6" id="KW-0408">Iron</keyword>
<dbReference type="GeneID" id="64624736"/>
<keyword evidence="10" id="KW-1185">Reference proteome</keyword>
<comment type="similarity">
    <text evidence="2">Belongs to the cytochrome P450 family.</text>
</comment>
<comment type="caution">
    <text evidence="8">The sequence shown here is derived from an EMBL/GenBank/DDBJ whole genome shotgun (WGS) entry which is preliminary data.</text>
</comment>
<keyword evidence="5" id="KW-0560">Oxidoreductase</keyword>
<dbReference type="InterPro" id="IPR050364">
    <property type="entry name" value="Cytochrome_P450_fung"/>
</dbReference>
<dbReference type="Proteomes" id="UP000807769">
    <property type="component" value="Unassembled WGS sequence"/>
</dbReference>
<evidence type="ECO:0000313" key="8">
    <source>
        <dbReference type="EMBL" id="KAG1801856.1"/>
    </source>
</evidence>
<evidence type="ECO:0000256" key="5">
    <source>
        <dbReference type="ARBA" id="ARBA00023002"/>
    </source>
</evidence>
<dbReference type="RefSeq" id="XP_041194720.1">
    <property type="nucleotide sequence ID" value="XM_041330719.1"/>
</dbReference>
<keyword evidence="3" id="KW-0349">Heme</keyword>
<evidence type="ECO:0000256" key="7">
    <source>
        <dbReference type="ARBA" id="ARBA00023033"/>
    </source>
</evidence>
<name>A0A9P7J483_9AGAM</name>
<evidence type="ECO:0000256" key="4">
    <source>
        <dbReference type="ARBA" id="ARBA00022723"/>
    </source>
</evidence>
<gene>
    <name evidence="9" type="ORF">BJ212DRAFT_1268206</name>
    <name evidence="8" type="ORF">BJ212DRAFT_1286293</name>
</gene>
<dbReference type="GO" id="GO:0020037">
    <property type="term" value="F:heme binding"/>
    <property type="evidence" value="ECO:0007669"/>
    <property type="project" value="InterPro"/>
</dbReference>
<dbReference type="PANTHER" id="PTHR46300:SF1">
    <property type="entry name" value="P450, PUTATIVE (EUROFUNG)-RELATED"/>
    <property type="match status" value="1"/>
</dbReference>
<keyword evidence="4" id="KW-0479">Metal-binding</keyword>
<organism evidence="8 10">
    <name type="scientific">Suillus subaureus</name>
    <dbReference type="NCBI Taxonomy" id="48587"/>
    <lineage>
        <taxon>Eukaryota</taxon>
        <taxon>Fungi</taxon>
        <taxon>Dikarya</taxon>
        <taxon>Basidiomycota</taxon>
        <taxon>Agaricomycotina</taxon>
        <taxon>Agaricomycetes</taxon>
        <taxon>Agaricomycetidae</taxon>
        <taxon>Boletales</taxon>
        <taxon>Suillineae</taxon>
        <taxon>Suillaceae</taxon>
        <taxon>Suillus</taxon>
    </lineage>
</organism>
<proteinExistence type="inferred from homology"/>
<feature type="non-terminal residue" evidence="8">
    <location>
        <position position="1"/>
    </location>
</feature>
<dbReference type="GO" id="GO:0004497">
    <property type="term" value="F:monooxygenase activity"/>
    <property type="evidence" value="ECO:0007669"/>
    <property type="project" value="UniProtKB-KW"/>
</dbReference>
<dbReference type="GO" id="GO:0016705">
    <property type="term" value="F:oxidoreductase activity, acting on paired donors, with incorporation or reduction of molecular oxygen"/>
    <property type="evidence" value="ECO:0007669"/>
    <property type="project" value="InterPro"/>
</dbReference>
<comment type="cofactor">
    <cofactor evidence="1">
        <name>heme</name>
        <dbReference type="ChEBI" id="CHEBI:30413"/>
    </cofactor>
</comment>
<evidence type="ECO:0000256" key="1">
    <source>
        <dbReference type="ARBA" id="ARBA00001971"/>
    </source>
</evidence>
<dbReference type="Gene3D" id="1.10.630.10">
    <property type="entry name" value="Cytochrome P450"/>
    <property type="match status" value="1"/>
</dbReference>
<keyword evidence="7" id="KW-0503">Monooxygenase</keyword>
<evidence type="ECO:0000313" key="10">
    <source>
        <dbReference type="Proteomes" id="UP000807769"/>
    </source>
</evidence>